<dbReference type="Gene3D" id="3.90.640.10">
    <property type="entry name" value="Actin, Chain A, domain 4"/>
    <property type="match status" value="1"/>
</dbReference>
<sequence>MPAATVELPPRNNCRRGNNCLIHLHSAAGHAHLLRHIIPFHSFEFPDGIPRFRVIENHQETYQTKIEILASHLMNLKQNAQILNGELYERAIVVLPAILRNRGRHSDISLAAYLAGFNSLVFLDRAVIASYNHSMSSTESKKYFIFELGGGILEISLLTPLLEVRSSITGKGCPLYDVLIYVIRNTIGIDISGDWLAMVALRKACELAKDDLCSGESTTALYFFHRNKSVSFFLTGEELVMLNLLLLRVCIRRCLMMGRAAQGDVDEVILAGDSTDIPEIRRVIRDFFPHQTMRFDTDIEDCAAQVADRLSANEDTRPFLPLLDIFNMGDFFFY</sequence>
<proteinExistence type="predicted"/>
<dbReference type="InterPro" id="IPR013126">
    <property type="entry name" value="Hsp_70_fam"/>
</dbReference>
<keyword evidence="4" id="KW-1185">Reference proteome</keyword>
<evidence type="ECO:0000256" key="1">
    <source>
        <dbReference type="ARBA" id="ARBA00022741"/>
    </source>
</evidence>
<reference evidence="3 4" key="1">
    <citation type="journal article" date="2022" name="Nat. Plants">
        <title>Genomes of leafy and leafless Platanthera orchids illuminate the evolution of mycoheterotrophy.</title>
        <authorList>
            <person name="Li M.H."/>
            <person name="Liu K.W."/>
            <person name="Li Z."/>
            <person name="Lu H.C."/>
            <person name="Ye Q.L."/>
            <person name="Zhang D."/>
            <person name="Wang J.Y."/>
            <person name="Li Y.F."/>
            <person name="Zhong Z.M."/>
            <person name="Liu X."/>
            <person name="Yu X."/>
            <person name="Liu D.K."/>
            <person name="Tu X.D."/>
            <person name="Liu B."/>
            <person name="Hao Y."/>
            <person name="Liao X.Y."/>
            <person name="Jiang Y.T."/>
            <person name="Sun W.H."/>
            <person name="Chen J."/>
            <person name="Chen Y.Q."/>
            <person name="Ai Y."/>
            <person name="Zhai J.W."/>
            <person name="Wu S.S."/>
            <person name="Zhou Z."/>
            <person name="Hsiao Y.Y."/>
            <person name="Wu W.L."/>
            <person name="Chen Y.Y."/>
            <person name="Lin Y.F."/>
            <person name="Hsu J.L."/>
            <person name="Li C.Y."/>
            <person name="Wang Z.W."/>
            <person name="Zhao X."/>
            <person name="Zhong W.Y."/>
            <person name="Ma X.K."/>
            <person name="Ma L."/>
            <person name="Huang J."/>
            <person name="Chen G.Z."/>
            <person name="Huang M.Z."/>
            <person name="Huang L."/>
            <person name="Peng D.H."/>
            <person name="Luo Y.B."/>
            <person name="Zou S.Q."/>
            <person name="Chen S.P."/>
            <person name="Lan S."/>
            <person name="Tsai W.C."/>
            <person name="Van de Peer Y."/>
            <person name="Liu Z.J."/>
        </authorList>
    </citation>
    <scope>NUCLEOTIDE SEQUENCE [LARGE SCALE GENOMIC DNA]</scope>
    <source>
        <strain evidence="3">Lor288</strain>
    </source>
</reference>
<organism evidence="3 4">
    <name type="scientific">Platanthera guangdongensis</name>
    <dbReference type="NCBI Taxonomy" id="2320717"/>
    <lineage>
        <taxon>Eukaryota</taxon>
        <taxon>Viridiplantae</taxon>
        <taxon>Streptophyta</taxon>
        <taxon>Embryophyta</taxon>
        <taxon>Tracheophyta</taxon>
        <taxon>Spermatophyta</taxon>
        <taxon>Magnoliopsida</taxon>
        <taxon>Liliopsida</taxon>
        <taxon>Asparagales</taxon>
        <taxon>Orchidaceae</taxon>
        <taxon>Orchidoideae</taxon>
        <taxon>Orchideae</taxon>
        <taxon>Orchidinae</taxon>
        <taxon>Platanthera</taxon>
    </lineage>
</organism>
<dbReference type="InterPro" id="IPR043129">
    <property type="entry name" value="ATPase_NBD"/>
</dbReference>
<protein>
    <submittedName>
        <fullName evidence="3">Uncharacterized protein</fullName>
    </submittedName>
</protein>
<keyword evidence="2" id="KW-0067">ATP-binding</keyword>
<accession>A0ABR2MY71</accession>
<dbReference type="Gene3D" id="3.30.420.40">
    <property type="match status" value="2"/>
</dbReference>
<gene>
    <name evidence="3" type="ORF">KSP40_PGU010195</name>
</gene>
<evidence type="ECO:0000313" key="4">
    <source>
        <dbReference type="Proteomes" id="UP001412067"/>
    </source>
</evidence>
<dbReference type="Pfam" id="PF00012">
    <property type="entry name" value="HSP70"/>
    <property type="match status" value="1"/>
</dbReference>
<evidence type="ECO:0000256" key="2">
    <source>
        <dbReference type="ARBA" id="ARBA00022840"/>
    </source>
</evidence>
<dbReference type="EMBL" id="JBBWWR010000003">
    <property type="protein sequence ID" value="KAK8969046.1"/>
    <property type="molecule type" value="Genomic_DNA"/>
</dbReference>
<dbReference type="SUPFAM" id="SSF53067">
    <property type="entry name" value="Actin-like ATPase domain"/>
    <property type="match status" value="1"/>
</dbReference>
<comment type="caution">
    <text evidence="3">The sequence shown here is derived from an EMBL/GenBank/DDBJ whole genome shotgun (WGS) entry which is preliminary data.</text>
</comment>
<keyword evidence="1" id="KW-0547">Nucleotide-binding</keyword>
<dbReference type="Proteomes" id="UP001412067">
    <property type="component" value="Unassembled WGS sequence"/>
</dbReference>
<dbReference type="PANTHER" id="PTHR19375">
    <property type="entry name" value="HEAT SHOCK PROTEIN 70KDA"/>
    <property type="match status" value="1"/>
</dbReference>
<name>A0ABR2MY71_9ASPA</name>
<evidence type="ECO:0000313" key="3">
    <source>
        <dbReference type="EMBL" id="KAK8969046.1"/>
    </source>
</evidence>